<evidence type="ECO:0000256" key="5">
    <source>
        <dbReference type="ARBA" id="ARBA00023717"/>
    </source>
</evidence>
<evidence type="ECO:0000256" key="1">
    <source>
        <dbReference type="ARBA" id="ARBA00002994"/>
    </source>
</evidence>
<keyword evidence="3" id="KW-0276">Fatty acid metabolism</keyword>
<dbReference type="InterPro" id="IPR018376">
    <property type="entry name" value="Enoyl-CoA_hyd/isom_CS"/>
</dbReference>
<dbReference type="PANTHER" id="PTHR43459:SF1">
    <property type="entry name" value="EG:BACN32G11.4 PROTEIN"/>
    <property type="match status" value="1"/>
</dbReference>
<dbReference type="PROSITE" id="PS00166">
    <property type="entry name" value="ENOYL_COA_HYDRATASE"/>
    <property type="match status" value="1"/>
</dbReference>
<dbReference type="KEGG" id="gji:H1R19_19290"/>
<dbReference type="Gene3D" id="3.90.226.10">
    <property type="entry name" value="2-enoyl-CoA Hydratase, Chain A, domain 1"/>
    <property type="match status" value="1"/>
</dbReference>
<name>A0A7D7LQQ9_9ACTN</name>
<evidence type="ECO:0000256" key="2">
    <source>
        <dbReference type="ARBA" id="ARBA00005254"/>
    </source>
</evidence>
<evidence type="ECO:0000313" key="8">
    <source>
        <dbReference type="Proteomes" id="UP000515663"/>
    </source>
</evidence>
<comment type="catalytic activity">
    <reaction evidence="4">
        <text>a (3S)-3-hydroxyacyl-CoA = a (2E)-enoyl-CoA + H2O</text>
        <dbReference type="Rhea" id="RHEA:16105"/>
        <dbReference type="ChEBI" id="CHEBI:15377"/>
        <dbReference type="ChEBI" id="CHEBI:57318"/>
        <dbReference type="ChEBI" id="CHEBI:58856"/>
        <dbReference type="EC" id="4.2.1.17"/>
    </reaction>
</comment>
<dbReference type="Proteomes" id="UP000515663">
    <property type="component" value="Chromosome"/>
</dbReference>
<dbReference type="PANTHER" id="PTHR43459">
    <property type="entry name" value="ENOYL-COA HYDRATASE"/>
    <property type="match status" value="1"/>
</dbReference>
<dbReference type="GO" id="GO:0004300">
    <property type="term" value="F:enoyl-CoA hydratase activity"/>
    <property type="evidence" value="ECO:0007669"/>
    <property type="project" value="UniProtKB-EC"/>
</dbReference>
<sequence length="265" mass="28249">MSHVDEERQDYPEIVIETEVGDDHVGTLTFERGKYNYLSAELLGRLAEGFEELSARGARAIVLVGRGRHFCAGADFASNDTAAPGAASSPLYEMVPRLFARSLPVVAALQGASVGGGLGLALAADFRVAGASSRFAANFSRLGFSQGFALSYTLPRLVGMQRASELLMTGRTVRGEEAFAMGLCDRLAADEAIVDEAHALAAGIAAAAPLAVHAIRERLQGDVVAEVKRALERDWHDQTTLKLTADFREGIAAARERRDPVFTGS</sequence>
<dbReference type="InterPro" id="IPR014748">
    <property type="entry name" value="Enoyl-CoA_hydra_C"/>
</dbReference>
<evidence type="ECO:0000256" key="3">
    <source>
        <dbReference type="ARBA" id="ARBA00022832"/>
    </source>
</evidence>
<dbReference type="InterPro" id="IPR029045">
    <property type="entry name" value="ClpP/crotonase-like_dom_sf"/>
</dbReference>
<evidence type="ECO:0000313" key="7">
    <source>
        <dbReference type="EMBL" id="QMT00985.1"/>
    </source>
</evidence>
<evidence type="ECO:0000256" key="6">
    <source>
        <dbReference type="RuleBase" id="RU003707"/>
    </source>
</evidence>
<keyword evidence="8" id="KW-1185">Reference proteome</keyword>
<organism evidence="7 8">
    <name type="scientific">Gordonia jinghuaiqii</name>
    <dbReference type="NCBI Taxonomy" id="2758710"/>
    <lineage>
        <taxon>Bacteria</taxon>
        <taxon>Bacillati</taxon>
        <taxon>Actinomycetota</taxon>
        <taxon>Actinomycetes</taxon>
        <taxon>Mycobacteriales</taxon>
        <taxon>Gordoniaceae</taxon>
        <taxon>Gordonia</taxon>
    </lineage>
</organism>
<gene>
    <name evidence="7" type="ORF">H1R19_19290</name>
</gene>
<protein>
    <submittedName>
        <fullName evidence="7">Enoyl-CoA hydratase/isomerase family protein</fullName>
    </submittedName>
</protein>
<dbReference type="InterPro" id="IPR001753">
    <property type="entry name" value="Enoyl-CoA_hydra/iso"/>
</dbReference>
<reference evidence="8" key="1">
    <citation type="submission" date="2020-07" db="EMBL/GenBank/DDBJ databases">
        <title>novel species isolated from the respiratory tract of Marmot.</title>
        <authorList>
            <person name="Zhang G."/>
        </authorList>
    </citation>
    <scope>NUCLEOTIDE SEQUENCE [LARGE SCALE GENOMIC DNA]</scope>
    <source>
        <strain evidence="8">686</strain>
    </source>
</reference>
<dbReference type="GO" id="GO:0016853">
    <property type="term" value="F:isomerase activity"/>
    <property type="evidence" value="ECO:0007669"/>
    <property type="project" value="UniProtKB-KW"/>
</dbReference>
<keyword evidence="7" id="KW-0413">Isomerase</keyword>
<accession>A0A7D7LQQ9</accession>
<dbReference type="EMBL" id="CP059491">
    <property type="protein sequence ID" value="QMT00985.1"/>
    <property type="molecule type" value="Genomic_DNA"/>
</dbReference>
<keyword evidence="3" id="KW-0443">Lipid metabolism</keyword>
<dbReference type="Pfam" id="PF00378">
    <property type="entry name" value="ECH_1"/>
    <property type="match status" value="1"/>
</dbReference>
<dbReference type="Gene3D" id="1.10.12.10">
    <property type="entry name" value="Lyase 2-enoyl-coa Hydratase, Chain A, domain 2"/>
    <property type="match status" value="1"/>
</dbReference>
<evidence type="ECO:0000256" key="4">
    <source>
        <dbReference type="ARBA" id="ARBA00023709"/>
    </source>
</evidence>
<dbReference type="GO" id="GO:0006631">
    <property type="term" value="P:fatty acid metabolic process"/>
    <property type="evidence" value="ECO:0007669"/>
    <property type="project" value="UniProtKB-KW"/>
</dbReference>
<dbReference type="SUPFAM" id="SSF52096">
    <property type="entry name" value="ClpP/crotonase"/>
    <property type="match status" value="1"/>
</dbReference>
<dbReference type="AlphaFoldDB" id="A0A7D7LQQ9"/>
<dbReference type="CDD" id="cd06558">
    <property type="entry name" value="crotonase-like"/>
    <property type="match status" value="1"/>
</dbReference>
<proteinExistence type="inferred from homology"/>
<comment type="similarity">
    <text evidence="2 6">Belongs to the enoyl-CoA hydratase/isomerase family.</text>
</comment>
<comment type="catalytic activity">
    <reaction evidence="5">
        <text>a 4-saturated-(3S)-3-hydroxyacyl-CoA = a (3E)-enoyl-CoA + H2O</text>
        <dbReference type="Rhea" id="RHEA:20724"/>
        <dbReference type="ChEBI" id="CHEBI:15377"/>
        <dbReference type="ChEBI" id="CHEBI:58521"/>
        <dbReference type="ChEBI" id="CHEBI:137480"/>
        <dbReference type="EC" id="4.2.1.17"/>
    </reaction>
</comment>
<comment type="function">
    <text evidence="1">Could possibly oxidize fatty acids using specific components.</text>
</comment>